<protein>
    <submittedName>
        <fullName evidence="4">THAP-type domain-containing protein</fullName>
    </submittedName>
</protein>
<dbReference type="OrthoDB" id="6620488at2759"/>
<evidence type="ECO:0000256" key="1">
    <source>
        <dbReference type="ARBA" id="ARBA00001968"/>
    </source>
</evidence>
<organism evidence="4 5">
    <name type="scientific">Aphis craccivora</name>
    <name type="common">Cowpea aphid</name>
    <dbReference type="NCBI Taxonomy" id="307492"/>
    <lineage>
        <taxon>Eukaryota</taxon>
        <taxon>Metazoa</taxon>
        <taxon>Ecdysozoa</taxon>
        <taxon>Arthropoda</taxon>
        <taxon>Hexapoda</taxon>
        <taxon>Insecta</taxon>
        <taxon>Pterygota</taxon>
        <taxon>Neoptera</taxon>
        <taxon>Paraneoptera</taxon>
        <taxon>Hemiptera</taxon>
        <taxon>Sternorrhyncha</taxon>
        <taxon>Aphidomorpha</taxon>
        <taxon>Aphidoidea</taxon>
        <taxon>Aphididae</taxon>
        <taxon>Aphidini</taxon>
        <taxon>Aphis</taxon>
        <taxon>Aphis</taxon>
    </lineage>
</organism>
<sequence length="78" mass="8814">MEVGQVIEVGDQVLADKGFPGIKTNCKEGNSILIMPPILHNGRFSEEEVIETYSVASVRIHIERFFARLKTYHILNTI</sequence>
<keyword evidence="5" id="KW-1185">Reference proteome</keyword>
<keyword evidence="2" id="KW-0479">Metal-binding</keyword>
<dbReference type="PANTHER" id="PTHR23080">
    <property type="entry name" value="THAP DOMAIN PROTEIN"/>
    <property type="match status" value="1"/>
</dbReference>
<evidence type="ECO:0000256" key="2">
    <source>
        <dbReference type="ARBA" id="ARBA00022723"/>
    </source>
</evidence>
<evidence type="ECO:0000313" key="5">
    <source>
        <dbReference type="Proteomes" id="UP000478052"/>
    </source>
</evidence>
<dbReference type="InterPro" id="IPR027806">
    <property type="entry name" value="HARBI1_dom"/>
</dbReference>
<dbReference type="Proteomes" id="UP000478052">
    <property type="component" value="Unassembled WGS sequence"/>
</dbReference>
<dbReference type="GO" id="GO:0046872">
    <property type="term" value="F:metal ion binding"/>
    <property type="evidence" value="ECO:0007669"/>
    <property type="project" value="UniProtKB-KW"/>
</dbReference>
<evidence type="ECO:0000259" key="3">
    <source>
        <dbReference type="Pfam" id="PF13359"/>
    </source>
</evidence>
<comment type="caution">
    <text evidence="4">The sequence shown here is derived from an EMBL/GenBank/DDBJ whole genome shotgun (WGS) entry which is preliminary data.</text>
</comment>
<dbReference type="EMBL" id="VUJU01010567">
    <property type="protein sequence ID" value="KAF0713789.1"/>
    <property type="molecule type" value="Genomic_DNA"/>
</dbReference>
<dbReference type="AlphaFoldDB" id="A0A6G0VY65"/>
<reference evidence="4 5" key="1">
    <citation type="submission" date="2019-08" db="EMBL/GenBank/DDBJ databases">
        <title>Whole genome of Aphis craccivora.</title>
        <authorList>
            <person name="Voronova N.V."/>
            <person name="Shulinski R.S."/>
            <person name="Bandarenka Y.V."/>
            <person name="Zhorov D.G."/>
            <person name="Warner D."/>
        </authorList>
    </citation>
    <scope>NUCLEOTIDE SEQUENCE [LARGE SCALE GENOMIC DNA]</scope>
    <source>
        <strain evidence="4">180601</strain>
        <tissue evidence="4">Whole Body</tissue>
    </source>
</reference>
<name>A0A6G0VY65_APHCR</name>
<accession>A0A6G0VY65</accession>
<dbReference type="Pfam" id="PF13359">
    <property type="entry name" value="DDE_Tnp_4"/>
    <property type="match status" value="1"/>
</dbReference>
<feature type="domain" description="DDE Tnp4" evidence="3">
    <location>
        <begin position="8"/>
        <end position="76"/>
    </location>
</feature>
<evidence type="ECO:0000313" key="4">
    <source>
        <dbReference type="EMBL" id="KAF0713789.1"/>
    </source>
</evidence>
<dbReference type="PANTHER" id="PTHR23080:SF143">
    <property type="entry name" value="SI:DKEY-56D12.4"/>
    <property type="match status" value="1"/>
</dbReference>
<gene>
    <name evidence="4" type="ORF">FWK35_00022593</name>
</gene>
<proteinExistence type="predicted"/>
<comment type="cofactor">
    <cofactor evidence="1">
        <name>a divalent metal cation</name>
        <dbReference type="ChEBI" id="CHEBI:60240"/>
    </cofactor>
</comment>